<dbReference type="InterPro" id="IPR014001">
    <property type="entry name" value="Helicase_ATP-bd"/>
</dbReference>
<proteinExistence type="predicted"/>
<dbReference type="CDD" id="cd18032">
    <property type="entry name" value="DEXHc_RE_I_III_res"/>
    <property type="match status" value="1"/>
</dbReference>
<feature type="domain" description="Helicase C-terminal" evidence="2">
    <location>
        <begin position="432"/>
        <end position="602"/>
    </location>
</feature>
<feature type="domain" description="Helicase ATP-binding" evidence="1">
    <location>
        <begin position="236"/>
        <end position="388"/>
    </location>
</feature>
<dbReference type="InterPro" id="IPR027417">
    <property type="entry name" value="P-loop_NTPase"/>
</dbReference>
<dbReference type="PROSITE" id="PS51194">
    <property type="entry name" value="HELICASE_CTER"/>
    <property type="match status" value="1"/>
</dbReference>
<keyword evidence="3" id="KW-0378">Hydrolase</keyword>
<dbReference type="Gene3D" id="3.40.50.300">
    <property type="entry name" value="P-loop containing nucleotide triphosphate hydrolases"/>
    <property type="match status" value="2"/>
</dbReference>
<dbReference type="Pfam" id="PF13091">
    <property type="entry name" value="PLDc_2"/>
    <property type="match status" value="1"/>
</dbReference>
<dbReference type="RefSeq" id="WP_274356850.1">
    <property type="nucleotide sequence ID" value="NZ_CP118099.1"/>
</dbReference>
<reference evidence="3 4" key="1">
    <citation type="submission" date="2023-02" db="EMBL/GenBank/DDBJ databases">
        <title>A bacterium isolated from plastisphere.</title>
        <authorList>
            <person name="Sun Y."/>
        </authorList>
    </citation>
    <scope>NUCLEOTIDE SEQUENCE [LARGE SCALE GENOMIC DNA]</scope>
    <source>
        <strain evidence="4">a-1</strain>
    </source>
</reference>
<keyword evidence="3" id="KW-0547">Nucleotide-binding</keyword>
<dbReference type="InterPro" id="IPR006935">
    <property type="entry name" value="Helicase/UvrB_N"/>
</dbReference>
<keyword evidence="3" id="KW-0347">Helicase</keyword>
<sequence>MSHFKRQLESSLYTGFIDKDHHHSSPFKPELLVNERVKRQDVLTVLLDELKVCKKFQFAVAFITESGLATLKSTLYDLSQKGIRGEIITSTYQLFNQPKMFKELLKISNVDVRIADVNAFHSKGYIFQHEEYYSLIVGSSNLTAGALKTNYEWNIKLTSHENGEIVQHFFNRFETMWNESIPLTLEWIKAYENVYRPMVRDRVAEFPSIHDFNQVKRDLEIKPNAMQRSALDGIETVRQQCHQRALVVSATGTGKTYLAAFDVRRYEPKRMLFVVHREQILKKAISDFHKVIGGNIEDFGILSGTSRAIDSKYIFATIQTISKDETLYQFARETFDYILIDESHRAGANTYQKLLEYFAPKFLLGMTATPERSDGYDLFRLFDYNIAYEIRLQEALEENMLCPFHYFGVTDLEIDGEQKEIEVFQKLVSTERIDRIIEKIKYYGYSGEKLRGLMFCSSKKEAMYLSEQLNARGFRTCALTGDDTQAKRKQEVNNLEQGLLDYILTVDIFNEGIDIPSINQVVMLRQTESSIIFIQQLGRGLRKHKSKRYVTVIDFIANYKNNYLIPIALSDDRSQNKDSIRRKVIDRSYISGTSTINFEAVAKERIYESINQARLTDLKTLKEAYQNLKNRLGRQPMLTDFIENHSMDPIVIATKNGHYGAFLRVVESELPSLSKEEEQILLMVTQELLSGKRIHEIYLLKLLASDRSISKLNFINYLHDHHVRVDEATLKSVENVLLLDFFNDADRKKYGNKPYVELDRDMYRLPSHIQSMLQNEWFAKLFNDSLEASILRSKRYNQTQPLTRLEKYTRKDVCRLLNWKKEEQSTMYGYKVKHHTCPIFVTYHKSEDVEASVNYGDSFISPEVFHWYTRSRRTTKSEEVRKIIDSEKDNIDIHLFVKKDDDEGGDFYYLGEVKPDQQSIKNTTMLNKNGQELPVVTMNLMLRESVDQQIYDYLHEITH</sequence>
<dbReference type="Proteomes" id="UP001213680">
    <property type="component" value="Chromosome"/>
</dbReference>
<dbReference type="Pfam" id="PF04851">
    <property type="entry name" value="ResIII"/>
    <property type="match status" value="1"/>
</dbReference>
<keyword evidence="4" id="KW-1185">Reference proteome</keyword>
<dbReference type="Pfam" id="PF11907">
    <property type="entry name" value="DUF3427"/>
    <property type="match status" value="1"/>
</dbReference>
<dbReference type="Gene3D" id="3.30.870.10">
    <property type="entry name" value="Endonuclease Chain A"/>
    <property type="match status" value="1"/>
</dbReference>
<dbReference type="SUPFAM" id="SSF56024">
    <property type="entry name" value="Phospholipase D/nuclease"/>
    <property type="match status" value="1"/>
</dbReference>
<evidence type="ECO:0000259" key="2">
    <source>
        <dbReference type="PROSITE" id="PS51194"/>
    </source>
</evidence>
<dbReference type="SUPFAM" id="SSF52540">
    <property type="entry name" value="P-loop containing nucleoside triphosphate hydrolases"/>
    <property type="match status" value="1"/>
</dbReference>
<dbReference type="InterPro" id="IPR050742">
    <property type="entry name" value="Helicase_Restrict-Modif_Enz"/>
</dbReference>
<organism evidence="3 4">
    <name type="scientific">Exiguobacterium marinum</name>
    <dbReference type="NCBI Taxonomy" id="273528"/>
    <lineage>
        <taxon>Bacteria</taxon>
        <taxon>Bacillati</taxon>
        <taxon>Bacillota</taxon>
        <taxon>Bacilli</taxon>
        <taxon>Bacillales</taxon>
        <taxon>Bacillales Family XII. Incertae Sedis</taxon>
        <taxon>Exiguobacterium</taxon>
    </lineage>
</organism>
<dbReference type="EMBL" id="CP118099">
    <property type="protein sequence ID" value="WDH75985.1"/>
    <property type="molecule type" value="Genomic_DNA"/>
</dbReference>
<dbReference type="SMART" id="SM00490">
    <property type="entry name" value="HELICc"/>
    <property type="match status" value="1"/>
</dbReference>
<dbReference type="PANTHER" id="PTHR47396:SF1">
    <property type="entry name" value="ATP-DEPENDENT HELICASE IRC3-RELATED"/>
    <property type="match status" value="1"/>
</dbReference>
<evidence type="ECO:0000313" key="4">
    <source>
        <dbReference type="Proteomes" id="UP001213680"/>
    </source>
</evidence>
<gene>
    <name evidence="3" type="ORF">PTI97_00170</name>
</gene>
<name>A0ABY7WYP1_9BACL</name>
<dbReference type="Pfam" id="PF00271">
    <property type="entry name" value="Helicase_C"/>
    <property type="match status" value="1"/>
</dbReference>
<protein>
    <submittedName>
        <fullName evidence="3">DEAD/DEAH box helicase</fullName>
    </submittedName>
</protein>
<evidence type="ECO:0000313" key="3">
    <source>
        <dbReference type="EMBL" id="WDH75985.1"/>
    </source>
</evidence>
<accession>A0ABY7WYP1</accession>
<dbReference type="CDD" id="cd09204">
    <property type="entry name" value="PLDc_N_DEXD_b2"/>
    <property type="match status" value="1"/>
</dbReference>
<dbReference type="InterPro" id="IPR058403">
    <property type="entry name" value="DUF8090"/>
</dbReference>
<evidence type="ECO:0000259" key="1">
    <source>
        <dbReference type="PROSITE" id="PS51192"/>
    </source>
</evidence>
<dbReference type="InterPro" id="IPR001650">
    <property type="entry name" value="Helicase_C-like"/>
</dbReference>
<dbReference type="PANTHER" id="PTHR47396">
    <property type="entry name" value="TYPE I RESTRICTION ENZYME ECOKI R PROTEIN"/>
    <property type="match status" value="1"/>
</dbReference>
<dbReference type="SMART" id="SM00487">
    <property type="entry name" value="DEXDc"/>
    <property type="match status" value="1"/>
</dbReference>
<dbReference type="GO" id="GO:0004386">
    <property type="term" value="F:helicase activity"/>
    <property type="evidence" value="ECO:0007669"/>
    <property type="project" value="UniProtKB-KW"/>
</dbReference>
<dbReference type="Pfam" id="PF26350">
    <property type="entry name" value="DUF8090"/>
    <property type="match status" value="1"/>
</dbReference>
<dbReference type="CDD" id="cd18799">
    <property type="entry name" value="SF2_C_EcoAI-like"/>
    <property type="match status" value="1"/>
</dbReference>
<dbReference type="PROSITE" id="PS51192">
    <property type="entry name" value="HELICASE_ATP_BIND_1"/>
    <property type="match status" value="1"/>
</dbReference>
<keyword evidence="3" id="KW-0067">ATP-binding</keyword>
<dbReference type="InterPro" id="IPR025202">
    <property type="entry name" value="PLD-like_dom"/>
</dbReference>
<dbReference type="InterPro" id="IPR021835">
    <property type="entry name" value="DUF3427"/>
</dbReference>